<protein>
    <submittedName>
        <fullName evidence="1">Uncharacterized protein</fullName>
    </submittedName>
</protein>
<keyword evidence="2" id="KW-1185">Reference proteome</keyword>
<organism evidence="1 2">
    <name type="scientific">Ruegeria marisflavi</name>
    <dbReference type="NCBI Taxonomy" id="2984152"/>
    <lineage>
        <taxon>Bacteria</taxon>
        <taxon>Pseudomonadati</taxon>
        <taxon>Pseudomonadota</taxon>
        <taxon>Alphaproteobacteria</taxon>
        <taxon>Rhodobacterales</taxon>
        <taxon>Roseobacteraceae</taxon>
        <taxon>Ruegeria</taxon>
    </lineage>
</organism>
<gene>
    <name evidence="1" type="ORF">OEZ49_01880</name>
</gene>
<evidence type="ECO:0000313" key="2">
    <source>
        <dbReference type="Proteomes" id="UP001321014"/>
    </source>
</evidence>
<reference evidence="1 2" key="1">
    <citation type="submission" date="2022-10" db="EMBL/GenBank/DDBJ databases">
        <title>Ruegeria sp. nov., isolated from ocean surface water.</title>
        <authorList>
            <person name="He W."/>
            <person name="Wang L."/>
            <person name="Zhang D.-F."/>
        </authorList>
    </citation>
    <scope>NUCLEOTIDE SEQUENCE [LARGE SCALE GENOMIC DNA]</scope>
    <source>
        <strain evidence="1 2">WL0004</strain>
    </source>
</reference>
<sequence length="53" mass="5963">MTFGYDVVREFLPGGEMTTGERVINQGEAAIVQRIFQEFSEGHRRPCDCGTPE</sequence>
<dbReference type="Proteomes" id="UP001321014">
    <property type="component" value="Unassembled WGS sequence"/>
</dbReference>
<name>A0ABT2WKS9_9RHOB</name>
<evidence type="ECO:0000313" key="1">
    <source>
        <dbReference type="EMBL" id="MCU9836505.1"/>
    </source>
</evidence>
<accession>A0ABT2WKS9</accession>
<proteinExistence type="predicted"/>
<dbReference type="EMBL" id="JAOVQN010000002">
    <property type="protein sequence ID" value="MCU9836505.1"/>
    <property type="molecule type" value="Genomic_DNA"/>
</dbReference>
<dbReference type="RefSeq" id="WP_263386744.1">
    <property type="nucleotide sequence ID" value="NZ_JAOVQN010000002.1"/>
</dbReference>
<comment type="caution">
    <text evidence="1">The sequence shown here is derived from an EMBL/GenBank/DDBJ whole genome shotgun (WGS) entry which is preliminary data.</text>
</comment>